<dbReference type="InterPro" id="IPR001245">
    <property type="entry name" value="Ser-Thr/Tyr_kinase_cat_dom"/>
</dbReference>
<keyword evidence="3" id="KW-0067">ATP-binding</keyword>
<keyword evidence="6" id="KW-1185">Reference proteome</keyword>
<dbReference type="GO" id="GO:0005524">
    <property type="term" value="F:ATP binding"/>
    <property type="evidence" value="ECO:0007669"/>
    <property type="project" value="UniProtKB-UniRule"/>
</dbReference>
<feature type="domain" description="Protein kinase" evidence="4">
    <location>
        <begin position="1"/>
        <end position="280"/>
    </location>
</feature>
<dbReference type="PROSITE" id="PS00107">
    <property type="entry name" value="PROTEIN_KINASE_ATP"/>
    <property type="match status" value="1"/>
</dbReference>
<dbReference type="InterPro" id="IPR017441">
    <property type="entry name" value="Protein_kinase_ATP_BS"/>
</dbReference>
<dbReference type="InterPro" id="IPR000719">
    <property type="entry name" value="Prot_kinase_dom"/>
</dbReference>
<dbReference type="Gene3D" id="3.30.200.20">
    <property type="entry name" value="Phosphorylase Kinase, domain 1"/>
    <property type="match status" value="1"/>
</dbReference>
<dbReference type="PANTHER" id="PTHR45621">
    <property type="entry name" value="OS01G0588500 PROTEIN-RELATED"/>
    <property type="match status" value="1"/>
</dbReference>
<dbReference type="PIRSF" id="PIRSF000654">
    <property type="entry name" value="Integrin-linked_kinase"/>
    <property type="match status" value="1"/>
</dbReference>
<comment type="caution">
    <text evidence="5">The sequence shown here is derived from an EMBL/GenBank/DDBJ whole genome shotgun (WGS) entry which is preliminary data.</text>
</comment>
<organism evidence="5 6">
    <name type="scientific">Rhododendron griersonianum</name>
    <dbReference type="NCBI Taxonomy" id="479676"/>
    <lineage>
        <taxon>Eukaryota</taxon>
        <taxon>Viridiplantae</taxon>
        <taxon>Streptophyta</taxon>
        <taxon>Embryophyta</taxon>
        <taxon>Tracheophyta</taxon>
        <taxon>Spermatophyta</taxon>
        <taxon>Magnoliopsida</taxon>
        <taxon>eudicotyledons</taxon>
        <taxon>Gunneridae</taxon>
        <taxon>Pentapetalae</taxon>
        <taxon>asterids</taxon>
        <taxon>Ericales</taxon>
        <taxon>Ericaceae</taxon>
        <taxon>Ericoideae</taxon>
        <taxon>Rhodoreae</taxon>
        <taxon>Rhododendron</taxon>
    </lineage>
</organism>
<dbReference type="PROSITE" id="PS50011">
    <property type="entry name" value="PROTEIN_KINASE_DOM"/>
    <property type="match status" value="1"/>
</dbReference>
<dbReference type="InterPro" id="IPR011009">
    <property type="entry name" value="Kinase-like_dom_sf"/>
</dbReference>
<proteinExistence type="predicted"/>
<dbReference type="AlphaFoldDB" id="A0AAV6IG88"/>
<reference evidence="5" key="1">
    <citation type="submission" date="2020-08" db="EMBL/GenBank/DDBJ databases">
        <title>Plant Genome Project.</title>
        <authorList>
            <person name="Zhang R.-G."/>
        </authorList>
    </citation>
    <scope>NUCLEOTIDE SEQUENCE</scope>
    <source>
        <strain evidence="5">WSP0</strain>
        <tissue evidence="5">Leaf</tissue>
    </source>
</reference>
<sequence>MLGEGRFGRVYKGWLDAKVTSKNGSGIVVAIKRMDYRYEHTVGPLCGLSHSNLVKILGCHRDPYYDQKLFLVYEFMQNGSLEQQLFGRGSALQPLPWDIRLKILIGAARGLAFLHALETPVICTEFKASNILLDESFNSKISDFSYGDLDYPEKSCGYVPTIYPGTHPVYESYIAPEYVRTGHLHVKADVYSFGVVLLEMHTGLRAWDTNRPHQQRNLVGWVKPDLANRRKLAFVIDSRLEGRYPEEAALRIAHLALHCLEDQPKARPSMEEVVETLESITASNGIPLGA</sequence>
<protein>
    <recommendedName>
        <fullName evidence="4">Protein kinase domain-containing protein</fullName>
    </recommendedName>
</protein>
<evidence type="ECO:0000256" key="1">
    <source>
        <dbReference type="ARBA" id="ARBA00004236"/>
    </source>
</evidence>
<dbReference type="GO" id="GO:0005886">
    <property type="term" value="C:plasma membrane"/>
    <property type="evidence" value="ECO:0007669"/>
    <property type="project" value="UniProtKB-SubCell"/>
</dbReference>
<evidence type="ECO:0000259" key="4">
    <source>
        <dbReference type="PROSITE" id="PS50011"/>
    </source>
</evidence>
<accession>A0AAV6IG88</accession>
<dbReference type="Proteomes" id="UP000823749">
    <property type="component" value="Chromosome 10"/>
</dbReference>
<keyword evidence="2" id="KW-0472">Membrane</keyword>
<evidence type="ECO:0000313" key="5">
    <source>
        <dbReference type="EMBL" id="KAG5527681.1"/>
    </source>
</evidence>
<dbReference type="SUPFAM" id="SSF56112">
    <property type="entry name" value="Protein kinase-like (PK-like)"/>
    <property type="match status" value="1"/>
</dbReference>
<keyword evidence="2" id="KW-1003">Cell membrane</keyword>
<evidence type="ECO:0000256" key="2">
    <source>
        <dbReference type="ARBA" id="ARBA00022475"/>
    </source>
</evidence>
<gene>
    <name evidence="5" type="ORF">RHGRI_028572</name>
</gene>
<dbReference type="EMBL" id="JACTNZ010000010">
    <property type="protein sequence ID" value="KAG5527681.1"/>
    <property type="molecule type" value="Genomic_DNA"/>
</dbReference>
<evidence type="ECO:0000313" key="6">
    <source>
        <dbReference type="Proteomes" id="UP000823749"/>
    </source>
</evidence>
<evidence type="ECO:0000256" key="3">
    <source>
        <dbReference type="PROSITE-ProRule" id="PRU10141"/>
    </source>
</evidence>
<dbReference type="GO" id="GO:0004672">
    <property type="term" value="F:protein kinase activity"/>
    <property type="evidence" value="ECO:0007669"/>
    <property type="project" value="InterPro"/>
</dbReference>
<comment type="subcellular location">
    <subcellularLocation>
        <location evidence="1">Cell membrane</location>
    </subcellularLocation>
</comment>
<dbReference type="Gene3D" id="1.10.510.10">
    <property type="entry name" value="Transferase(Phosphotransferase) domain 1"/>
    <property type="match status" value="1"/>
</dbReference>
<name>A0AAV6IG88_9ERIC</name>
<keyword evidence="3" id="KW-0547">Nucleotide-binding</keyword>
<dbReference type="InterPro" id="IPR050823">
    <property type="entry name" value="Plant_Ser_Thr_Prot_Kinase"/>
</dbReference>
<dbReference type="Pfam" id="PF07714">
    <property type="entry name" value="PK_Tyr_Ser-Thr"/>
    <property type="match status" value="1"/>
</dbReference>
<feature type="binding site" evidence="3">
    <location>
        <position position="32"/>
    </location>
    <ligand>
        <name>ATP</name>
        <dbReference type="ChEBI" id="CHEBI:30616"/>
    </ligand>
</feature>